<keyword evidence="5" id="KW-0653">Protein transport</keyword>
<keyword evidence="4" id="KW-0813">Transport</keyword>
<dbReference type="Proteomes" id="UP000054560">
    <property type="component" value="Unassembled WGS sequence"/>
</dbReference>
<dbReference type="EMBL" id="KQ241628">
    <property type="protein sequence ID" value="KNC86945.1"/>
    <property type="molecule type" value="Genomic_DNA"/>
</dbReference>
<protein>
    <recommendedName>
        <fullName evidence="3">Conserved oligomeric Golgi complex subunit 8</fullName>
    </recommendedName>
    <alternativeName>
        <fullName evidence="8">Component of oligomeric Golgi complex 8</fullName>
    </alternativeName>
</protein>
<feature type="compositionally biased region" description="Polar residues" evidence="9">
    <location>
        <begin position="687"/>
        <end position="701"/>
    </location>
</feature>
<keyword evidence="6" id="KW-0333">Golgi apparatus</keyword>
<evidence type="ECO:0000256" key="8">
    <source>
        <dbReference type="ARBA" id="ARBA00031347"/>
    </source>
</evidence>
<evidence type="ECO:0000313" key="11">
    <source>
        <dbReference type="Proteomes" id="UP000054560"/>
    </source>
</evidence>
<dbReference type="GO" id="GO:0015031">
    <property type="term" value="P:protein transport"/>
    <property type="evidence" value="ECO:0007669"/>
    <property type="project" value="UniProtKB-KW"/>
</dbReference>
<dbReference type="GeneID" id="25901400"/>
<evidence type="ECO:0000256" key="3">
    <source>
        <dbReference type="ARBA" id="ARBA00020983"/>
    </source>
</evidence>
<evidence type="ECO:0000256" key="7">
    <source>
        <dbReference type="ARBA" id="ARBA00023136"/>
    </source>
</evidence>
<evidence type="ECO:0000256" key="9">
    <source>
        <dbReference type="SAM" id="MobiDB-lite"/>
    </source>
</evidence>
<evidence type="ECO:0000256" key="5">
    <source>
        <dbReference type="ARBA" id="ARBA00022927"/>
    </source>
</evidence>
<evidence type="ECO:0000256" key="6">
    <source>
        <dbReference type="ARBA" id="ARBA00023034"/>
    </source>
</evidence>
<dbReference type="OrthoDB" id="1661054at2759"/>
<keyword evidence="7" id="KW-0472">Membrane</keyword>
<gene>
    <name evidence="10" type="ORF">SARC_00896</name>
</gene>
<dbReference type="GO" id="GO:0000139">
    <property type="term" value="C:Golgi membrane"/>
    <property type="evidence" value="ECO:0007669"/>
    <property type="project" value="UniProtKB-SubCell"/>
</dbReference>
<feature type="region of interest" description="Disordered" evidence="9">
    <location>
        <begin position="541"/>
        <end position="591"/>
    </location>
</feature>
<comment type="similarity">
    <text evidence="2">Belongs to the COG8 family.</text>
</comment>
<dbReference type="InterPro" id="IPR007255">
    <property type="entry name" value="COG8"/>
</dbReference>
<dbReference type="AlphaFoldDB" id="A0A0L0GD58"/>
<evidence type="ECO:0000256" key="2">
    <source>
        <dbReference type="ARBA" id="ARBA00006419"/>
    </source>
</evidence>
<dbReference type="GO" id="GO:0006891">
    <property type="term" value="P:intra-Golgi vesicle-mediated transport"/>
    <property type="evidence" value="ECO:0007669"/>
    <property type="project" value="TreeGrafter"/>
</dbReference>
<evidence type="ECO:0000313" key="10">
    <source>
        <dbReference type="EMBL" id="KNC86945.1"/>
    </source>
</evidence>
<reference evidence="10 11" key="1">
    <citation type="submission" date="2011-02" db="EMBL/GenBank/DDBJ databases">
        <title>The Genome Sequence of Sphaeroforma arctica JP610.</title>
        <authorList>
            <consortium name="The Broad Institute Genome Sequencing Platform"/>
            <person name="Russ C."/>
            <person name="Cuomo C."/>
            <person name="Young S.K."/>
            <person name="Zeng Q."/>
            <person name="Gargeya S."/>
            <person name="Alvarado L."/>
            <person name="Berlin A."/>
            <person name="Chapman S.B."/>
            <person name="Chen Z."/>
            <person name="Freedman E."/>
            <person name="Gellesch M."/>
            <person name="Goldberg J."/>
            <person name="Griggs A."/>
            <person name="Gujja S."/>
            <person name="Heilman E."/>
            <person name="Heiman D."/>
            <person name="Howarth C."/>
            <person name="Mehta T."/>
            <person name="Neiman D."/>
            <person name="Pearson M."/>
            <person name="Roberts A."/>
            <person name="Saif S."/>
            <person name="Shea T."/>
            <person name="Shenoy N."/>
            <person name="Sisk P."/>
            <person name="Stolte C."/>
            <person name="Sykes S."/>
            <person name="White J."/>
            <person name="Yandava C."/>
            <person name="Burger G."/>
            <person name="Gray M.W."/>
            <person name="Holland P.W.H."/>
            <person name="King N."/>
            <person name="Lang F.B.F."/>
            <person name="Roger A.J."/>
            <person name="Ruiz-Trillo I."/>
            <person name="Haas B."/>
            <person name="Nusbaum C."/>
            <person name="Birren B."/>
        </authorList>
    </citation>
    <scope>NUCLEOTIDE SEQUENCE [LARGE SCALE GENOMIC DNA]</scope>
    <source>
        <strain evidence="10 11">JP610</strain>
    </source>
</reference>
<feature type="region of interest" description="Disordered" evidence="9">
    <location>
        <begin position="676"/>
        <end position="701"/>
    </location>
</feature>
<evidence type="ECO:0000256" key="4">
    <source>
        <dbReference type="ARBA" id="ARBA00022448"/>
    </source>
</evidence>
<dbReference type="RefSeq" id="XP_014160847.1">
    <property type="nucleotide sequence ID" value="XM_014305372.1"/>
</dbReference>
<name>A0A0L0GD58_9EUKA</name>
<dbReference type="STRING" id="667725.A0A0L0GD58"/>
<keyword evidence="11" id="KW-1185">Reference proteome</keyword>
<dbReference type="eggNOG" id="KOG2069">
    <property type="taxonomic scope" value="Eukaryota"/>
</dbReference>
<feature type="compositionally biased region" description="Polar residues" evidence="9">
    <location>
        <begin position="541"/>
        <end position="555"/>
    </location>
</feature>
<organism evidence="10 11">
    <name type="scientific">Sphaeroforma arctica JP610</name>
    <dbReference type="NCBI Taxonomy" id="667725"/>
    <lineage>
        <taxon>Eukaryota</taxon>
        <taxon>Ichthyosporea</taxon>
        <taxon>Ichthyophonida</taxon>
        <taxon>Sphaeroforma</taxon>
    </lineage>
</organism>
<proteinExistence type="inferred from homology"/>
<feature type="region of interest" description="Disordered" evidence="9">
    <location>
        <begin position="644"/>
        <end position="663"/>
    </location>
</feature>
<dbReference type="PANTHER" id="PTHR21311">
    <property type="entry name" value="CONSERVED OLIGOMERIC GOLGI COMPLEX COMPONENT 8"/>
    <property type="match status" value="1"/>
</dbReference>
<sequence length="701" mass="77984">MEGTELFTFLFPEKAKDGEVNNADHIAYLNELTGFSVDRLSHEPERLDQEQKRLVNDTRDLAFQHYRGFIQTAKCSKDVFLEFKQLANNIVRLQERLPLLTEQCHSFVRDTPSLTTKRHSLFATLQYHSQLLEILEVPQLMDTCVRNGHYEEALDLDNTVTRISRKHGAISLFAQVVDEVSEAKKVMLTQLMQLLRGDINLPACLRVVGHLRRMNCFTEKELRLKFLSARGLWLKTNVDALSDTDAYAYTNKYIETFRIGLFDIVTHYRAIFPDSGTRKGDLQSRQLMYGWVNHIVAAFMTMLKSQLPRVTEGTLINSLLGQCMYLGSSLGRVGVDFRGLLPELFCGRIITLFAQATSNTTNAFAKALKTKPRNVITSSAGAASLHRAAATSAETIEYTKGQPSNSNFEQPSAALNEFPYLATLVNGFVDAYNNLRHCAPLATANTIRRIVSEHLNNIVALVVFTHQNVFEAREDDDPEIVNQSLRFMQLLSTDAVPFIARGFHAIFANSQSSTAGSGRFSVADIDFKEIFAPLLAIEQASRTMTPPKESPQTTKKAAPAEPEDATVDETEKPSITYDENKPSTTSDENKVAKVGDIAIAMEDPSITQSTPIQDTIPNTDPTIVSTEPIEMTSPSAQNSLSEAVDTSPETAHHVPTEAIEETSAEDFRVWNDAARSDIPGDKRTRRSTISMIETSASASTN</sequence>
<dbReference type="PANTHER" id="PTHR21311:SF0">
    <property type="entry name" value="CONSERVED OLIGOMERIC GOLGI COMPLEX SUBUNIT 8"/>
    <property type="match status" value="1"/>
</dbReference>
<dbReference type="Pfam" id="PF04124">
    <property type="entry name" value="Dor1"/>
    <property type="match status" value="1"/>
</dbReference>
<dbReference type="GO" id="GO:0017119">
    <property type="term" value="C:Golgi transport complex"/>
    <property type="evidence" value="ECO:0007669"/>
    <property type="project" value="InterPro"/>
</dbReference>
<dbReference type="SUPFAM" id="SSF74788">
    <property type="entry name" value="Cullin repeat-like"/>
    <property type="match status" value="1"/>
</dbReference>
<evidence type="ECO:0000256" key="1">
    <source>
        <dbReference type="ARBA" id="ARBA00004395"/>
    </source>
</evidence>
<comment type="subcellular location">
    <subcellularLocation>
        <location evidence="1">Golgi apparatus membrane</location>
        <topology evidence="1">Peripheral membrane protein</topology>
    </subcellularLocation>
</comment>
<accession>A0A0L0GD58</accession>
<dbReference type="InterPro" id="IPR016159">
    <property type="entry name" value="Cullin_repeat-like_dom_sf"/>
</dbReference>